<evidence type="ECO:0000256" key="7">
    <source>
        <dbReference type="ARBA" id="ARBA00022777"/>
    </source>
</evidence>
<dbReference type="CDD" id="cd06225">
    <property type="entry name" value="HAMP"/>
    <property type="match status" value="1"/>
</dbReference>
<proteinExistence type="predicted"/>
<dbReference type="GO" id="GO:0016301">
    <property type="term" value="F:kinase activity"/>
    <property type="evidence" value="ECO:0007669"/>
    <property type="project" value="UniProtKB-KW"/>
</dbReference>
<name>A0ABT4QAK4_9BACL</name>
<evidence type="ECO:0000256" key="1">
    <source>
        <dbReference type="ARBA" id="ARBA00004651"/>
    </source>
</evidence>
<keyword evidence="2" id="KW-1003">Cell membrane</keyword>
<dbReference type="InterPro" id="IPR036890">
    <property type="entry name" value="HATPase_C_sf"/>
</dbReference>
<dbReference type="Proteomes" id="UP001527882">
    <property type="component" value="Unassembled WGS sequence"/>
</dbReference>
<comment type="caution">
    <text evidence="15">The sequence shown here is derived from an EMBL/GenBank/DDBJ whole genome shotgun (WGS) entry which is preliminary data.</text>
</comment>
<keyword evidence="12" id="KW-0175">Coiled coil</keyword>
<keyword evidence="10" id="KW-0902">Two-component regulatory system</keyword>
<dbReference type="Gene3D" id="3.30.565.10">
    <property type="entry name" value="Histidine kinase-like ATPase, C-terminal domain"/>
    <property type="match status" value="1"/>
</dbReference>
<dbReference type="EMBL" id="JAQAGZ010000009">
    <property type="protein sequence ID" value="MCZ8513875.1"/>
    <property type="molecule type" value="Genomic_DNA"/>
</dbReference>
<sequence>MQEISRSLDPLVVNKDFQAYMDLSKDDIPAQAGYEFNFRSTIQPVLQAHRELLGILYLDGLGKMSLESYQKNLNFDFSFVNDPFYSKIYQITNQQLTIPHAANYILGSPESVFSLVKPVINLRTGIVSSWLVIEIRAEEMNRLLNLSGNNQGNNLILYHPSSGTAITNTDPGSAVIHALRKALEPKHMPGEPILFESGKDEFQAVFVNIPYGEWKLVWMAPLSSISRGVDQSFRMTLMIEIASLVVALIVAFPIMNIVLRPLHQLKSGLQSLGMGKYVPIPRLDHTDEIGFLIKSYNQMLNELQRMEQEVYQSKLKEKEKELLQLQAQINPHFLFNTLETIESYAHMNNGNAVSDMVQSVSRIMRYNVRNDGGWAPLREELDYIRHFLNIHYFRHDIHVKIDFIIEEALLELSVMKLSIQPFVENSIKYGWSPSMEAKDFSLTVKAEAKENGTCIVIRDTGSGMPQDVLDKLTLLFESKGNSSEPFFLKHTGIFNVYRRFLLAYGDQTEIKIISVLNKGTEVSIYIPTAY</sequence>
<gene>
    <name evidence="15" type="ORF">O9H85_15835</name>
</gene>
<comment type="subcellular location">
    <subcellularLocation>
        <location evidence="1">Cell membrane</location>
        <topology evidence="1">Multi-pass membrane protein</topology>
    </subcellularLocation>
</comment>
<dbReference type="PANTHER" id="PTHR34220">
    <property type="entry name" value="SENSOR HISTIDINE KINASE YPDA"/>
    <property type="match status" value="1"/>
</dbReference>
<keyword evidence="9 13" id="KW-1133">Transmembrane helix</keyword>
<dbReference type="InterPro" id="IPR050640">
    <property type="entry name" value="Bact_2-comp_sensor_kinase"/>
</dbReference>
<evidence type="ECO:0000256" key="2">
    <source>
        <dbReference type="ARBA" id="ARBA00022475"/>
    </source>
</evidence>
<evidence type="ECO:0000256" key="12">
    <source>
        <dbReference type="SAM" id="Coils"/>
    </source>
</evidence>
<keyword evidence="3" id="KW-0597">Phosphoprotein</keyword>
<dbReference type="InterPro" id="IPR003594">
    <property type="entry name" value="HATPase_dom"/>
</dbReference>
<dbReference type="PROSITE" id="PS50885">
    <property type="entry name" value="HAMP"/>
    <property type="match status" value="1"/>
</dbReference>
<dbReference type="SMART" id="SM00304">
    <property type="entry name" value="HAMP"/>
    <property type="match status" value="1"/>
</dbReference>
<keyword evidence="8" id="KW-0067">ATP-binding</keyword>
<evidence type="ECO:0000256" key="11">
    <source>
        <dbReference type="ARBA" id="ARBA00023136"/>
    </source>
</evidence>
<evidence type="ECO:0000313" key="15">
    <source>
        <dbReference type="EMBL" id="MCZ8513875.1"/>
    </source>
</evidence>
<dbReference type="SUPFAM" id="SSF55874">
    <property type="entry name" value="ATPase domain of HSP90 chaperone/DNA topoisomerase II/histidine kinase"/>
    <property type="match status" value="1"/>
</dbReference>
<keyword evidence="5 13" id="KW-0812">Transmembrane</keyword>
<dbReference type="Gene3D" id="6.10.340.10">
    <property type="match status" value="1"/>
</dbReference>
<organism evidence="15 16">
    <name type="scientific">Paenibacillus gyeongsangnamensis</name>
    <dbReference type="NCBI Taxonomy" id="3388067"/>
    <lineage>
        <taxon>Bacteria</taxon>
        <taxon>Bacillati</taxon>
        <taxon>Bacillota</taxon>
        <taxon>Bacilli</taxon>
        <taxon>Bacillales</taxon>
        <taxon>Paenibacillaceae</taxon>
        <taxon>Paenibacillus</taxon>
    </lineage>
</organism>
<protein>
    <submittedName>
        <fullName evidence="15">Histidine kinase</fullName>
    </submittedName>
</protein>
<evidence type="ECO:0000313" key="16">
    <source>
        <dbReference type="Proteomes" id="UP001527882"/>
    </source>
</evidence>
<dbReference type="Pfam" id="PF02518">
    <property type="entry name" value="HATPase_c"/>
    <property type="match status" value="1"/>
</dbReference>
<evidence type="ECO:0000256" key="6">
    <source>
        <dbReference type="ARBA" id="ARBA00022741"/>
    </source>
</evidence>
<evidence type="ECO:0000256" key="9">
    <source>
        <dbReference type="ARBA" id="ARBA00022989"/>
    </source>
</evidence>
<accession>A0ABT4QAK4</accession>
<dbReference type="Pfam" id="PF06580">
    <property type="entry name" value="His_kinase"/>
    <property type="match status" value="1"/>
</dbReference>
<feature type="coiled-coil region" evidence="12">
    <location>
        <begin position="289"/>
        <end position="328"/>
    </location>
</feature>
<evidence type="ECO:0000256" key="4">
    <source>
        <dbReference type="ARBA" id="ARBA00022679"/>
    </source>
</evidence>
<dbReference type="InterPro" id="IPR010559">
    <property type="entry name" value="Sig_transdc_His_kin_internal"/>
</dbReference>
<evidence type="ECO:0000256" key="10">
    <source>
        <dbReference type="ARBA" id="ARBA00023012"/>
    </source>
</evidence>
<keyword evidence="6" id="KW-0547">Nucleotide-binding</keyword>
<evidence type="ECO:0000259" key="14">
    <source>
        <dbReference type="PROSITE" id="PS50885"/>
    </source>
</evidence>
<feature type="domain" description="HAMP" evidence="14">
    <location>
        <begin position="256"/>
        <end position="308"/>
    </location>
</feature>
<dbReference type="Pfam" id="PF00672">
    <property type="entry name" value="HAMP"/>
    <property type="match status" value="1"/>
</dbReference>
<dbReference type="RefSeq" id="WP_269882396.1">
    <property type="nucleotide sequence ID" value="NZ_JAQAGZ010000009.1"/>
</dbReference>
<dbReference type="PANTHER" id="PTHR34220:SF11">
    <property type="entry name" value="SENSOR PROTEIN KINASE HPTS"/>
    <property type="match status" value="1"/>
</dbReference>
<keyword evidence="7 15" id="KW-0418">Kinase</keyword>
<feature type="transmembrane region" description="Helical" evidence="13">
    <location>
        <begin position="237"/>
        <end position="259"/>
    </location>
</feature>
<dbReference type="SUPFAM" id="SSF158472">
    <property type="entry name" value="HAMP domain-like"/>
    <property type="match status" value="1"/>
</dbReference>
<evidence type="ECO:0000256" key="3">
    <source>
        <dbReference type="ARBA" id="ARBA00022553"/>
    </source>
</evidence>
<keyword evidence="16" id="KW-1185">Reference proteome</keyword>
<keyword evidence="11 13" id="KW-0472">Membrane</keyword>
<evidence type="ECO:0000256" key="13">
    <source>
        <dbReference type="SAM" id="Phobius"/>
    </source>
</evidence>
<keyword evidence="4" id="KW-0808">Transferase</keyword>
<dbReference type="InterPro" id="IPR003660">
    <property type="entry name" value="HAMP_dom"/>
</dbReference>
<evidence type="ECO:0000256" key="5">
    <source>
        <dbReference type="ARBA" id="ARBA00022692"/>
    </source>
</evidence>
<evidence type="ECO:0000256" key="8">
    <source>
        <dbReference type="ARBA" id="ARBA00022840"/>
    </source>
</evidence>
<reference evidence="15 16" key="1">
    <citation type="submission" date="2022-12" db="EMBL/GenBank/DDBJ databases">
        <title>Draft genome sequence of Paenibacillus sp. dW9.</title>
        <authorList>
            <person name="Choi E.-W."/>
            <person name="Kim D.-U."/>
        </authorList>
    </citation>
    <scope>NUCLEOTIDE SEQUENCE [LARGE SCALE GENOMIC DNA]</scope>
    <source>
        <strain evidence="16">dW9</strain>
    </source>
</reference>